<comment type="caution">
    <text evidence="3">The sequence shown here is derived from an EMBL/GenBank/DDBJ whole genome shotgun (WGS) entry which is preliminary data.</text>
</comment>
<dbReference type="EMBL" id="NQYH01000001">
    <property type="protein sequence ID" value="RIY42283.1"/>
    <property type="molecule type" value="Genomic_DNA"/>
</dbReference>
<accession>A0A3A1YVJ9</accession>
<dbReference type="InterPro" id="IPR051557">
    <property type="entry name" value="NipSnap_domain"/>
</dbReference>
<comment type="similarity">
    <text evidence="1">Belongs to the NipSnap family.</text>
</comment>
<evidence type="ECO:0000313" key="4">
    <source>
        <dbReference type="Proteomes" id="UP000266206"/>
    </source>
</evidence>
<dbReference type="InterPro" id="IPR011008">
    <property type="entry name" value="Dimeric_a/b-barrel"/>
</dbReference>
<dbReference type="InterPro" id="IPR012577">
    <property type="entry name" value="NIPSNAP"/>
</dbReference>
<dbReference type="PANTHER" id="PTHR21017:SF17">
    <property type="entry name" value="PROTEIN NIPSNAP"/>
    <property type="match status" value="1"/>
</dbReference>
<dbReference type="AlphaFoldDB" id="A0A3A1YVJ9"/>
<evidence type="ECO:0000313" key="3">
    <source>
        <dbReference type="EMBL" id="RIY42283.1"/>
    </source>
</evidence>
<evidence type="ECO:0000259" key="2">
    <source>
        <dbReference type="Pfam" id="PF07978"/>
    </source>
</evidence>
<dbReference type="Pfam" id="PF07978">
    <property type="entry name" value="NIPSNAP"/>
    <property type="match status" value="1"/>
</dbReference>
<organism evidence="3 4">
    <name type="scientific">Neopusillimonas maritima</name>
    <dbReference type="NCBI Taxonomy" id="2026239"/>
    <lineage>
        <taxon>Bacteria</taxon>
        <taxon>Pseudomonadati</taxon>
        <taxon>Pseudomonadota</taxon>
        <taxon>Betaproteobacteria</taxon>
        <taxon>Burkholderiales</taxon>
        <taxon>Alcaligenaceae</taxon>
        <taxon>Neopusillimonas</taxon>
    </lineage>
</organism>
<sequence length="104" mass="11933">MIVEKRTYWIRPGSMNEFLRLYESEGLPLQGPTLGNLLGYFMTEVGELNRVIQLWGYASFEDRQTRKAALAGRPEWKHFLGKAGPLVERQHSELLTPAPFSPIK</sequence>
<dbReference type="RefSeq" id="WP_114420490.1">
    <property type="nucleotide sequence ID" value="NZ_NQYH01000001.1"/>
</dbReference>
<gene>
    <name evidence="3" type="ORF">CJP73_02300</name>
</gene>
<proteinExistence type="inferred from homology"/>
<dbReference type="OrthoDB" id="8905985at2"/>
<dbReference type="SUPFAM" id="SSF54909">
    <property type="entry name" value="Dimeric alpha+beta barrel"/>
    <property type="match status" value="1"/>
</dbReference>
<dbReference type="Gene3D" id="3.30.70.100">
    <property type="match status" value="1"/>
</dbReference>
<name>A0A3A1YVJ9_9BURK</name>
<dbReference type="PANTHER" id="PTHR21017">
    <property type="entry name" value="NIPSNAP-RELATED"/>
    <property type="match status" value="1"/>
</dbReference>
<feature type="domain" description="NIPSNAP" evidence="2">
    <location>
        <begin position="4"/>
        <end position="102"/>
    </location>
</feature>
<dbReference type="Proteomes" id="UP000266206">
    <property type="component" value="Unassembled WGS sequence"/>
</dbReference>
<reference evidence="3 4" key="1">
    <citation type="submission" date="2017-08" db="EMBL/GenBank/DDBJ databases">
        <title>Pusillimonas indicus sp. nov., a member of the family Alcaligenaceae isolated from surface seawater.</title>
        <authorList>
            <person name="Li J."/>
        </authorList>
    </citation>
    <scope>NUCLEOTIDE SEQUENCE [LARGE SCALE GENOMIC DNA]</scope>
    <source>
        <strain evidence="3 4">L52-1-41</strain>
    </source>
</reference>
<evidence type="ECO:0000256" key="1">
    <source>
        <dbReference type="ARBA" id="ARBA00005291"/>
    </source>
</evidence>
<protein>
    <submittedName>
        <fullName evidence="3">NIPSNAP family protein</fullName>
    </submittedName>
</protein>